<gene>
    <name evidence="3" type="ORF">ACFO5R_08510</name>
</gene>
<dbReference type="Proteomes" id="UP001595898">
    <property type="component" value="Unassembled WGS sequence"/>
</dbReference>
<keyword evidence="2" id="KW-0472">Membrane</keyword>
<feature type="region of interest" description="Disordered" evidence="1">
    <location>
        <begin position="306"/>
        <end position="330"/>
    </location>
</feature>
<organism evidence="3 4">
    <name type="scientific">Halosolutus amylolyticus</name>
    <dbReference type="NCBI Taxonomy" id="2932267"/>
    <lineage>
        <taxon>Archaea</taxon>
        <taxon>Methanobacteriati</taxon>
        <taxon>Methanobacteriota</taxon>
        <taxon>Stenosarchaea group</taxon>
        <taxon>Halobacteria</taxon>
        <taxon>Halobacteriales</taxon>
        <taxon>Natrialbaceae</taxon>
        <taxon>Halosolutus</taxon>
    </lineage>
</organism>
<feature type="transmembrane region" description="Helical" evidence="2">
    <location>
        <begin position="20"/>
        <end position="44"/>
    </location>
</feature>
<evidence type="ECO:0000313" key="4">
    <source>
        <dbReference type="Proteomes" id="UP001595898"/>
    </source>
</evidence>
<protein>
    <submittedName>
        <fullName evidence="3">Uncharacterized protein</fullName>
    </submittedName>
</protein>
<keyword evidence="2" id="KW-1133">Transmembrane helix</keyword>
<proteinExistence type="predicted"/>
<comment type="caution">
    <text evidence="3">The sequence shown here is derived from an EMBL/GenBank/DDBJ whole genome shotgun (WGS) entry which is preliminary data.</text>
</comment>
<keyword evidence="2" id="KW-0812">Transmembrane</keyword>
<reference evidence="3 4" key="1">
    <citation type="journal article" date="2019" name="Int. J. Syst. Evol. Microbiol.">
        <title>The Global Catalogue of Microorganisms (GCM) 10K type strain sequencing project: providing services to taxonomists for standard genome sequencing and annotation.</title>
        <authorList>
            <consortium name="The Broad Institute Genomics Platform"/>
            <consortium name="The Broad Institute Genome Sequencing Center for Infectious Disease"/>
            <person name="Wu L."/>
            <person name="Ma J."/>
        </authorList>
    </citation>
    <scope>NUCLEOTIDE SEQUENCE [LARGE SCALE GENOMIC DNA]</scope>
    <source>
        <strain evidence="3 4">WLHS5</strain>
    </source>
</reference>
<dbReference type="AlphaFoldDB" id="A0ABD5PPH9"/>
<name>A0ABD5PPH9_9EURY</name>
<sequence length="330" mass="36950">MALHFREATRVYRKTLPFVFLQFAIGVAFALIGVIYLSLVLWLGLRFLAGNGGASLLVVALVMLIGLVTFAGIWRLIHRYFLYLVKTGHVAVIAHVVEEGEPPDNQITYGVEQVKEYFVSASALWGVSEVIDAVLKQFNRAVARLKRMIPVPIPSNLERLLEILQKSVVLAVRYLDNAIIAYMFVDRNENRWQSAREGLVLYAKTWKMVLGSTLLIVVGMYVTSFVLLSLLAPVAVVLDFLPTAFEAMSWVLVGGIVAVVHTGLVKPWVKTVVITTFLIEQRDEFADEETEEWIADRSDRFDEVVEKAENDEPLAEEQEKPGDAPEITAS</sequence>
<accession>A0ABD5PPH9</accession>
<dbReference type="EMBL" id="JBHSFA010000005">
    <property type="protein sequence ID" value="MFC4541966.1"/>
    <property type="molecule type" value="Genomic_DNA"/>
</dbReference>
<dbReference type="RefSeq" id="WP_250141374.1">
    <property type="nucleotide sequence ID" value="NZ_JALIQP010000004.1"/>
</dbReference>
<evidence type="ECO:0000256" key="1">
    <source>
        <dbReference type="SAM" id="MobiDB-lite"/>
    </source>
</evidence>
<evidence type="ECO:0000313" key="3">
    <source>
        <dbReference type="EMBL" id="MFC4541966.1"/>
    </source>
</evidence>
<feature type="transmembrane region" description="Helical" evidence="2">
    <location>
        <begin position="214"/>
        <end position="241"/>
    </location>
</feature>
<evidence type="ECO:0000256" key="2">
    <source>
        <dbReference type="SAM" id="Phobius"/>
    </source>
</evidence>
<feature type="transmembrane region" description="Helical" evidence="2">
    <location>
        <begin position="247"/>
        <end position="265"/>
    </location>
</feature>
<keyword evidence="4" id="KW-1185">Reference proteome</keyword>
<feature type="transmembrane region" description="Helical" evidence="2">
    <location>
        <begin position="56"/>
        <end position="77"/>
    </location>
</feature>